<feature type="non-terminal residue" evidence="3">
    <location>
        <position position="1"/>
    </location>
</feature>
<dbReference type="SUPFAM" id="SSF57362">
    <property type="entry name" value="BPTI-like"/>
    <property type="match status" value="1"/>
</dbReference>
<sequence>AILFALTVQQGEPLQQRCTFPPERGSCDKSQTKYAYDVRTGECVQFVYGGCGGNENRFDTKEECVKQCGWKFRHPR</sequence>
<dbReference type="SMART" id="SM00131">
    <property type="entry name" value="KU"/>
    <property type="match status" value="1"/>
</dbReference>
<dbReference type="InterPro" id="IPR002223">
    <property type="entry name" value="Kunitz_BPTI"/>
</dbReference>
<dbReference type="InterPro" id="IPR020901">
    <property type="entry name" value="Prtase_inh_Kunz-CS"/>
</dbReference>
<evidence type="ECO:0000256" key="1">
    <source>
        <dbReference type="ARBA" id="ARBA00023157"/>
    </source>
</evidence>
<dbReference type="AlphaFoldDB" id="A0A8T0D0R4"/>
<dbReference type="FunFam" id="4.10.410.10:FF:000026">
    <property type="entry name" value="Serine protease inhibitor, putative"/>
    <property type="match status" value="1"/>
</dbReference>
<dbReference type="Pfam" id="PF00014">
    <property type="entry name" value="Kunitz_BPTI"/>
    <property type="match status" value="1"/>
</dbReference>
<dbReference type="EMBL" id="JTDF01021741">
    <property type="protein sequence ID" value="KAF8561445.1"/>
    <property type="molecule type" value="Genomic_DNA"/>
</dbReference>
<reference evidence="3 4" key="1">
    <citation type="submission" date="2019-07" db="EMBL/GenBank/DDBJ databases">
        <title>Annotation for the trematode Paragonimus westermani.</title>
        <authorList>
            <person name="Choi Y.-J."/>
        </authorList>
    </citation>
    <scope>NUCLEOTIDE SEQUENCE [LARGE SCALE GENOMIC DNA]</scope>
    <source>
        <strain evidence="3">180907_Pwestermani</strain>
    </source>
</reference>
<dbReference type="GO" id="GO:0005615">
    <property type="term" value="C:extracellular space"/>
    <property type="evidence" value="ECO:0007669"/>
    <property type="project" value="TreeGrafter"/>
</dbReference>
<dbReference type="OrthoDB" id="4473401at2759"/>
<keyword evidence="1" id="KW-1015">Disulfide bond</keyword>
<evidence type="ECO:0000313" key="3">
    <source>
        <dbReference type="EMBL" id="KAF8561445.1"/>
    </source>
</evidence>
<dbReference type="GO" id="GO:0004867">
    <property type="term" value="F:serine-type endopeptidase inhibitor activity"/>
    <property type="evidence" value="ECO:0007669"/>
    <property type="project" value="InterPro"/>
</dbReference>
<organism evidence="3 4">
    <name type="scientific">Paragonimus westermani</name>
    <dbReference type="NCBI Taxonomy" id="34504"/>
    <lineage>
        <taxon>Eukaryota</taxon>
        <taxon>Metazoa</taxon>
        <taxon>Spiralia</taxon>
        <taxon>Lophotrochozoa</taxon>
        <taxon>Platyhelminthes</taxon>
        <taxon>Trematoda</taxon>
        <taxon>Digenea</taxon>
        <taxon>Plagiorchiida</taxon>
        <taxon>Troglotremata</taxon>
        <taxon>Troglotrematidae</taxon>
        <taxon>Paragonimus</taxon>
    </lineage>
</organism>
<accession>A0A8T0D0R4</accession>
<dbReference type="InterPro" id="IPR036880">
    <property type="entry name" value="Kunitz_BPTI_sf"/>
</dbReference>
<evidence type="ECO:0000259" key="2">
    <source>
        <dbReference type="PROSITE" id="PS50279"/>
    </source>
</evidence>
<keyword evidence="4" id="KW-1185">Reference proteome</keyword>
<dbReference type="CDD" id="cd00109">
    <property type="entry name" value="Kunitz-type"/>
    <property type="match status" value="1"/>
</dbReference>
<dbReference type="PRINTS" id="PR00759">
    <property type="entry name" value="BASICPTASE"/>
</dbReference>
<dbReference type="Gene3D" id="4.10.410.10">
    <property type="entry name" value="Pancreatic trypsin inhibitor Kunitz domain"/>
    <property type="match status" value="1"/>
</dbReference>
<dbReference type="PANTHER" id="PTHR10083:SF374">
    <property type="entry name" value="BPTI_KUNITZ INHIBITOR DOMAIN-CONTAINING PROTEIN"/>
    <property type="match status" value="1"/>
</dbReference>
<gene>
    <name evidence="3" type="ORF">P879_10903</name>
</gene>
<name>A0A8T0D0R4_9TREM</name>
<protein>
    <recommendedName>
        <fullName evidence="2">BPTI/Kunitz inhibitor domain-containing protein</fullName>
    </recommendedName>
</protein>
<feature type="domain" description="BPTI/Kunitz inhibitor" evidence="2">
    <location>
        <begin position="18"/>
        <end position="68"/>
    </location>
</feature>
<dbReference type="PROSITE" id="PS00280">
    <property type="entry name" value="BPTI_KUNITZ_1"/>
    <property type="match status" value="1"/>
</dbReference>
<dbReference type="Proteomes" id="UP000699462">
    <property type="component" value="Unassembled WGS sequence"/>
</dbReference>
<dbReference type="InterPro" id="IPR050098">
    <property type="entry name" value="TFPI/VKTCI-like"/>
</dbReference>
<dbReference type="PROSITE" id="PS50279">
    <property type="entry name" value="BPTI_KUNITZ_2"/>
    <property type="match status" value="1"/>
</dbReference>
<evidence type="ECO:0000313" key="4">
    <source>
        <dbReference type="Proteomes" id="UP000699462"/>
    </source>
</evidence>
<dbReference type="PANTHER" id="PTHR10083">
    <property type="entry name" value="KUNITZ-TYPE PROTEASE INHIBITOR-RELATED"/>
    <property type="match status" value="1"/>
</dbReference>
<comment type="caution">
    <text evidence="3">The sequence shown here is derived from an EMBL/GenBank/DDBJ whole genome shotgun (WGS) entry which is preliminary data.</text>
</comment>
<proteinExistence type="predicted"/>